<dbReference type="AlphaFoldDB" id="A0A086T5X9"/>
<dbReference type="Proteomes" id="UP000029964">
    <property type="component" value="Unassembled WGS sequence"/>
</dbReference>
<name>A0A086T5X9_HAPC1</name>
<evidence type="ECO:0000313" key="2">
    <source>
        <dbReference type="EMBL" id="KFH44761.1"/>
    </source>
</evidence>
<feature type="compositionally biased region" description="Polar residues" evidence="1">
    <location>
        <begin position="63"/>
        <end position="79"/>
    </location>
</feature>
<dbReference type="EMBL" id="JPKY01000043">
    <property type="protein sequence ID" value="KFH44761.1"/>
    <property type="molecule type" value="Genomic_DNA"/>
</dbReference>
<keyword evidence="3" id="KW-1185">Reference proteome</keyword>
<gene>
    <name evidence="2" type="ORF">ACRE_044700</name>
</gene>
<reference evidence="3" key="1">
    <citation type="journal article" date="2014" name="Genome Announc.">
        <title>Genome sequence and annotation of Acremonium chrysogenum, producer of the beta-lactam antibiotic cephalosporin C.</title>
        <authorList>
            <person name="Terfehr D."/>
            <person name="Dahlmann T.A."/>
            <person name="Specht T."/>
            <person name="Zadra I."/>
            <person name="Kuernsteiner H."/>
            <person name="Kueck U."/>
        </authorList>
    </citation>
    <scope>NUCLEOTIDE SEQUENCE [LARGE SCALE GENOMIC DNA]</scope>
    <source>
        <strain evidence="3">ATCC 11550 / CBS 779.69 / DSM 880 / IAM 14645 / JCM 23072 / IMI 49137</strain>
    </source>
</reference>
<proteinExistence type="predicted"/>
<organism evidence="2 3">
    <name type="scientific">Hapsidospora chrysogenum (strain ATCC 11550 / CBS 779.69 / DSM 880 / IAM 14645 / JCM 23072 / IMI 49137)</name>
    <name type="common">Acremonium chrysogenum</name>
    <dbReference type="NCBI Taxonomy" id="857340"/>
    <lineage>
        <taxon>Eukaryota</taxon>
        <taxon>Fungi</taxon>
        <taxon>Dikarya</taxon>
        <taxon>Ascomycota</taxon>
        <taxon>Pezizomycotina</taxon>
        <taxon>Sordariomycetes</taxon>
        <taxon>Hypocreomycetidae</taxon>
        <taxon>Hypocreales</taxon>
        <taxon>Bionectriaceae</taxon>
        <taxon>Hapsidospora</taxon>
    </lineage>
</organism>
<feature type="region of interest" description="Disordered" evidence="1">
    <location>
        <begin position="214"/>
        <end position="256"/>
    </location>
</feature>
<evidence type="ECO:0000313" key="3">
    <source>
        <dbReference type="Proteomes" id="UP000029964"/>
    </source>
</evidence>
<feature type="compositionally biased region" description="Low complexity" evidence="1">
    <location>
        <begin position="123"/>
        <end position="132"/>
    </location>
</feature>
<comment type="caution">
    <text evidence="2">The sequence shown here is derived from an EMBL/GenBank/DDBJ whole genome shotgun (WGS) entry which is preliminary data.</text>
</comment>
<accession>A0A086T5X9</accession>
<protein>
    <submittedName>
        <fullName evidence="2">Uncharacterized protein</fullName>
    </submittedName>
</protein>
<feature type="compositionally biased region" description="Acidic residues" evidence="1">
    <location>
        <begin position="160"/>
        <end position="173"/>
    </location>
</feature>
<feature type="compositionally biased region" description="Basic residues" evidence="1">
    <location>
        <begin position="225"/>
        <end position="236"/>
    </location>
</feature>
<feature type="region of interest" description="Disordered" evidence="1">
    <location>
        <begin position="54"/>
        <end position="183"/>
    </location>
</feature>
<sequence length="284" mass="30605">MNAGACYRRHDDRASVLCSPLTLTNDEAPLQKHRAIPDTSITTTIIGSAAPEVVGSACPAEPSPNSSPKDNYYSRQPSPASCPASEITAAPKRLVEPADDGYSSKDEDETRHRAASPQPPAPATADAQAAPAHNEPPTPGPYPVQHEAPDVEMLTPMSDADNDDVDEDEDEGYFEGPSTPELMQDANGGMGLLGARWTTSTRLPPFRRSNQVVEGRTRVECSQPRMRRRTRRRRNISMRPRPGTRPPAAQDPPTPWETCGMLVLGANDQLLESVCATPATCAGE</sequence>
<feature type="compositionally biased region" description="Pro residues" evidence="1">
    <location>
        <begin position="243"/>
        <end position="255"/>
    </location>
</feature>
<evidence type="ECO:0000256" key="1">
    <source>
        <dbReference type="SAM" id="MobiDB-lite"/>
    </source>
</evidence>
<feature type="compositionally biased region" description="Basic and acidic residues" evidence="1">
    <location>
        <begin position="102"/>
        <end position="112"/>
    </location>
</feature>
<dbReference type="HOGENOM" id="CLU_979915_0_0_1"/>